<dbReference type="KEGG" id="anr:Ana3638_07695"/>
<dbReference type="Proteomes" id="UP000464314">
    <property type="component" value="Chromosome"/>
</dbReference>
<dbReference type="PRINTS" id="PR01005">
    <property type="entry name" value="FLGHOOKAP1"/>
</dbReference>
<evidence type="ECO:0000256" key="5">
    <source>
        <dbReference type="ARBA" id="ARBA00022525"/>
    </source>
</evidence>
<feature type="coiled-coil region" evidence="8">
    <location>
        <begin position="168"/>
        <end position="195"/>
    </location>
</feature>
<dbReference type="GO" id="GO:0009424">
    <property type="term" value="C:bacterial-type flagellum hook"/>
    <property type="evidence" value="ECO:0007669"/>
    <property type="project" value="UniProtKB-UniRule"/>
</dbReference>
<proteinExistence type="inferred from homology"/>
<evidence type="ECO:0000256" key="2">
    <source>
        <dbReference type="ARBA" id="ARBA00004613"/>
    </source>
</evidence>
<dbReference type="GO" id="GO:0005576">
    <property type="term" value="C:extracellular region"/>
    <property type="evidence" value="ECO:0007669"/>
    <property type="project" value="UniProtKB-SubCell"/>
</dbReference>
<comment type="subcellular location">
    <subcellularLocation>
        <location evidence="1 7">Bacterial flagellum</location>
    </subcellularLocation>
    <subcellularLocation>
        <location evidence="2 7">Secreted</location>
    </subcellularLocation>
</comment>
<sequence>MPSTFFGLSIGTTGLYTYQAALNTTAHNITNAKTEGYTRQILNQKAGVPIRVNSSYGMAGTGVDVTGITQTRNNYYDVKYRENNTLYGSYSAKEYSMTEIENYFNEVTLEGFTTTFNNLFNSMQGLSTSSADLTKRTEVTNFAKSLTEYFNSLSANLSSTQEECNFEVKNQVERINSLGEQIAQVTKQINVLESSGGTANDLRDQRQLLLDDLSEIVNISYSENVVGDDVGITSFTVKINGQTLVNTDSSNTLKLVPRTEKADQNDIDGLYDIEWSNGNTFNTQSPTLGGYLKSLIEVRDGNNNEGFKGQVSQIKSTTLVDGTDTNEVVVSSSNINSIEKLNIPSDGVVTIGTKEYKYDSFKVEYDAATNTCKYHFFIADDDVLTEDVPSNISIGEDINYKGIPYYQSQLNELIRTFSKEFNDLHKSGQDLNGDKGLDFFNGKNPVTEDNYQFDNYEDYYNLTASNFTITDEVLNDPSKFVTTTDGQIVNGVENNDVLKSLLTLKSDVSMFKQGTPASFFQTLVGEVGIDAKKASNFAQNQSDILDMIKNQRLSVSGVDEDEEAMNLVKFQNAYNLSAKVIQTMNEIYDKLINGTGV</sequence>
<keyword evidence="6 7" id="KW-0975">Bacterial flagellum</keyword>
<keyword evidence="11" id="KW-0966">Cell projection</keyword>
<dbReference type="GO" id="GO:0005198">
    <property type="term" value="F:structural molecule activity"/>
    <property type="evidence" value="ECO:0007669"/>
    <property type="project" value="UniProtKB-UniRule"/>
</dbReference>
<feature type="domain" description="Flagellar hook-associated protein FlgK helical" evidence="10">
    <location>
        <begin position="97"/>
        <end position="302"/>
    </location>
</feature>
<evidence type="ECO:0000256" key="1">
    <source>
        <dbReference type="ARBA" id="ARBA00004365"/>
    </source>
</evidence>
<dbReference type="InterPro" id="IPR010930">
    <property type="entry name" value="Flg_bb/hook_C_dom"/>
</dbReference>
<dbReference type="NCBIfam" id="TIGR02492">
    <property type="entry name" value="flgK_ends"/>
    <property type="match status" value="1"/>
</dbReference>
<dbReference type="InterPro" id="IPR053927">
    <property type="entry name" value="FlgK_helical"/>
</dbReference>
<evidence type="ECO:0000259" key="9">
    <source>
        <dbReference type="Pfam" id="PF06429"/>
    </source>
</evidence>
<evidence type="ECO:0000256" key="7">
    <source>
        <dbReference type="RuleBase" id="RU362065"/>
    </source>
</evidence>
<protein>
    <recommendedName>
        <fullName evidence="4 7">Flagellar hook-associated protein 1</fullName>
        <shortName evidence="7">HAP1</shortName>
    </recommendedName>
</protein>
<reference evidence="11 12" key="1">
    <citation type="submission" date="2020-01" db="EMBL/GenBank/DDBJ databases">
        <title>Genome analysis of Anaerocolumna sp. CBA3638.</title>
        <authorList>
            <person name="Kim J."/>
            <person name="Roh S.W."/>
        </authorList>
    </citation>
    <scope>NUCLEOTIDE SEQUENCE [LARGE SCALE GENOMIC DNA]</scope>
    <source>
        <strain evidence="11 12">CBA3638</strain>
    </source>
</reference>
<accession>A0A6P1TK49</accession>
<evidence type="ECO:0000256" key="6">
    <source>
        <dbReference type="ARBA" id="ARBA00023143"/>
    </source>
</evidence>
<evidence type="ECO:0000313" key="12">
    <source>
        <dbReference type="Proteomes" id="UP000464314"/>
    </source>
</evidence>
<dbReference type="AlphaFoldDB" id="A0A6P1TK49"/>
<keyword evidence="11" id="KW-0969">Cilium</keyword>
<dbReference type="PANTHER" id="PTHR30033:SF1">
    <property type="entry name" value="FLAGELLAR HOOK-ASSOCIATED PROTEIN 1"/>
    <property type="match status" value="1"/>
</dbReference>
<organism evidence="11 12">
    <name type="scientific">Anaerocolumna sedimenticola</name>
    <dbReference type="NCBI Taxonomy" id="2696063"/>
    <lineage>
        <taxon>Bacteria</taxon>
        <taxon>Bacillati</taxon>
        <taxon>Bacillota</taxon>
        <taxon>Clostridia</taxon>
        <taxon>Lachnospirales</taxon>
        <taxon>Lachnospiraceae</taxon>
        <taxon>Anaerocolumna</taxon>
    </lineage>
</organism>
<keyword evidence="8" id="KW-0175">Coiled coil</keyword>
<dbReference type="SUPFAM" id="SSF64518">
    <property type="entry name" value="Phase 1 flagellin"/>
    <property type="match status" value="1"/>
</dbReference>
<dbReference type="GO" id="GO:0044780">
    <property type="term" value="P:bacterial-type flagellum assembly"/>
    <property type="evidence" value="ECO:0007669"/>
    <property type="project" value="InterPro"/>
</dbReference>
<evidence type="ECO:0000256" key="8">
    <source>
        <dbReference type="SAM" id="Coils"/>
    </source>
</evidence>
<comment type="similarity">
    <text evidence="3 7">Belongs to the flagella basal body rod proteins family.</text>
</comment>
<evidence type="ECO:0000256" key="3">
    <source>
        <dbReference type="ARBA" id="ARBA00009677"/>
    </source>
</evidence>
<dbReference type="PANTHER" id="PTHR30033">
    <property type="entry name" value="FLAGELLAR HOOK-ASSOCIATED PROTEIN 1"/>
    <property type="match status" value="1"/>
</dbReference>
<keyword evidence="12" id="KW-1185">Reference proteome</keyword>
<dbReference type="Pfam" id="PF06429">
    <property type="entry name" value="Flg_bbr_C"/>
    <property type="match status" value="1"/>
</dbReference>
<gene>
    <name evidence="7 11" type="primary">flgK</name>
    <name evidence="11" type="ORF">Ana3638_07695</name>
</gene>
<dbReference type="EMBL" id="CP048000">
    <property type="protein sequence ID" value="QHQ60667.1"/>
    <property type="molecule type" value="Genomic_DNA"/>
</dbReference>
<feature type="domain" description="Flagellar hook-associated protein FlgK helical" evidence="10">
    <location>
        <begin position="401"/>
        <end position="440"/>
    </location>
</feature>
<evidence type="ECO:0000313" key="11">
    <source>
        <dbReference type="EMBL" id="QHQ60667.1"/>
    </source>
</evidence>
<keyword evidence="5 7" id="KW-0964">Secreted</keyword>
<feature type="domain" description="Flagellar basal-body/hook protein C-terminal" evidence="9">
    <location>
        <begin position="550"/>
        <end position="593"/>
    </location>
</feature>
<name>A0A6P1TK49_9FIRM</name>
<dbReference type="InterPro" id="IPR002371">
    <property type="entry name" value="FlgK"/>
</dbReference>
<dbReference type="RefSeq" id="WP_161837501.1">
    <property type="nucleotide sequence ID" value="NZ_CP048000.1"/>
</dbReference>
<evidence type="ECO:0000256" key="4">
    <source>
        <dbReference type="ARBA" id="ARBA00016244"/>
    </source>
</evidence>
<dbReference type="Pfam" id="PF22638">
    <property type="entry name" value="FlgK_D1"/>
    <property type="match status" value="2"/>
</dbReference>
<keyword evidence="11" id="KW-0282">Flagellum</keyword>
<evidence type="ECO:0000259" key="10">
    <source>
        <dbReference type="Pfam" id="PF22638"/>
    </source>
</evidence>